<evidence type="ECO:0000256" key="1">
    <source>
        <dbReference type="SAM" id="MobiDB-lite"/>
    </source>
</evidence>
<accession>G8ZWJ9</accession>
<dbReference type="Proteomes" id="UP000005627">
    <property type="component" value="Chromosome 6"/>
</dbReference>
<name>G8ZWJ9_TORDE</name>
<proteinExistence type="predicted"/>
<reference evidence="2 3" key="1">
    <citation type="journal article" date="2011" name="Proc. Natl. Acad. Sci. U.S.A.">
        <title>Evolutionary erosion of yeast sex chromosomes by mating-type switching accidents.</title>
        <authorList>
            <person name="Gordon J.L."/>
            <person name="Armisen D."/>
            <person name="Proux-Wera E."/>
            <person name="Oheigeartaigh S.S."/>
            <person name="Byrne K.P."/>
            <person name="Wolfe K.H."/>
        </authorList>
    </citation>
    <scope>NUCLEOTIDE SEQUENCE [LARGE SCALE GENOMIC DNA]</scope>
    <source>
        <strain evidence="3">ATCC 10662 / CBS 1146 / NBRC 0425 / NCYC 2629 / NRRL Y-866</strain>
    </source>
</reference>
<evidence type="ECO:0000313" key="2">
    <source>
        <dbReference type="EMBL" id="CCE92993.1"/>
    </source>
</evidence>
<gene>
    <name evidence="2" type="primary">TDEL0F01820</name>
    <name evidence="2" type="ORF">TDEL_0F01820</name>
</gene>
<dbReference type="Gene3D" id="2.60.40.640">
    <property type="match status" value="1"/>
</dbReference>
<dbReference type="InParanoid" id="G8ZWJ9"/>
<dbReference type="OrthoDB" id="4061472at2759"/>
<organism evidence="2 3">
    <name type="scientific">Torulaspora delbrueckii</name>
    <name type="common">Yeast</name>
    <name type="synonym">Candida colliculosa</name>
    <dbReference type="NCBI Taxonomy" id="4950"/>
    <lineage>
        <taxon>Eukaryota</taxon>
        <taxon>Fungi</taxon>
        <taxon>Dikarya</taxon>
        <taxon>Ascomycota</taxon>
        <taxon>Saccharomycotina</taxon>
        <taxon>Saccharomycetes</taxon>
        <taxon>Saccharomycetales</taxon>
        <taxon>Saccharomycetaceae</taxon>
        <taxon>Torulaspora</taxon>
    </lineage>
</organism>
<evidence type="ECO:0008006" key="4">
    <source>
        <dbReference type="Google" id="ProtNLM"/>
    </source>
</evidence>
<dbReference type="RefSeq" id="XP_003682204.1">
    <property type="nucleotide sequence ID" value="XM_003682156.1"/>
</dbReference>
<dbReference type="KEGG" id="tdl:TDEL_0F01820"/>
<dbReference type="InterPro" id="IPR014752">
    <property type="entry name" value="Arrestin-like_C"/>
</dbReference>
<keyword evidence="3" id="KW-1185">Reference proteome</keyword>
<dbReference type="AlphaFoldDB" id="G8ZWJ9"/>
<dbReference type="GeneID" id="11501453"/>
<dbReference type="FunCoup" id="G8ZWJ9">
    <property type="interactions" value="37"/>
</dbReference>
<feature type="region of interest" description="Disordered" evidence="1">
    <location>
        <begin position="524"/>
        <end position="543"/>
    </location>
</feature>
<protein>
    <recommendedName>
        <fullName evidence="4">Arrestin C-terminal-like domain-containing protein</fullName>
    </recommendedName>
</protein>
<dbReference type="HOGENOM" id="CLU_038191_0_0_1"/>
<evidence type="ECO:0000313" key="3">
    <source>
        <dbReference type="Proteomes" id="UP000005627"/>
    </source>
</evidence>
<dbReference type="EMBL" id="HE616747">
    <property type="protein sequence ID" value="CCE92993.1"/>
    <property type="molecule type" value="Genomic_DNA"/>
</dbReference>
<dbReference type="eggNOG" id="ENOG502S0PG">
    <property type="taxonomic scope" value="Eukaryota"/>
</dbReference>
<sequence>MDMGLYAKTKRSLSIGSAEKSTSGPSYWRRLSGSTFSTFASLNENTNDDTKLKKVVRLRNLKHGGTTIKNNSGNYEYLYNPLEVGTNPYHTKSAHQNEGFFVELSLDALSKNVYLSDLATQADNPATPSRSSPIYADSSTTIIPDASESSYNNAGVTISGKLKICVNQTKKPVYIKSHCIKLKCFVHEYVCIVESAKRDGSATKRIVKMVEDGDEFCHMLPYKEIKVDIDTGDKICCLTSGTHEFPFSFHLKDFPASESSYFGKTFYRLESVTQVVKIVNKRPWTYDTIILTDEVTVKRILSTANSNLKHESILLQGSWNGTELNYNVILNTKLIEIGVPFGIQLGLMKDMKSNKMLEKVTISLSQTITIPCLDSKTSELLQSSYSKRNEIELYEIDLQEDHNKTKNDDNFHFYEIGNLKVPPTDKSQLCKNWLKPYYCELSTKYSNRARLKITHTVILRLLLSNITEPKSPQEVKGEKKPKNTTCLTLKIPILLVDQDMSNNLWLPPYKRFTTVEQFFEDEPPSYYHDDSIEPPNYLAERSN</sequence>